<dbReference type="Proteomes" id="UP000190044">
    <property type="component" value="Unassembled WGS sequence"/>
</dbReference>
<evidence type="ECO:0000313" key="3">
    <source>
        <dbReference type="Proteomes" id="UP000190044"/>
    </source>
</evidence>
<dbReference type="OrthoDB" id="343383at2"/>
<dbReference type="AlphaFoldDB" id="A0A1T5DX32"/>
<proteinExistence type="predicted"/>
<gene>
    <name evidence="2" type="ORF">SAMN06295937_101717</name>
</gene>
<organism evidence="2 3">
    <name type="scientific">Sphingopyxis flava</name>
    <dbReference type="NCBI Taxonomy" id="1507287"/>
    <lineage>
        <taxon>Bacteria</taxon>
        <taxon>Pseudomonadati</taxon>
        <taxon>Pseudomonadota</taxon>
        <taxon>Alphaproteobacteria</taxon>
        <taxon>Sphingomonadales</taxon>
        <taxon>Sphingomonadaceae</taxon>
        <taxon>Sphingopyxis</taxon>
    </lineage>
</organism>
<dbReference type="EMBL" id="FUYP01000017">
    <property type="protein sequence ID" value="SKB76207.1"/>
    <property type="molecule type" value="Genomic_DNA"/>
</dbReference>
<dbReference type="SUPFAM" id="SSF46894">
    <property type="entry name" value="C-terminal effector domain of the bipartite response regulators"/>
    <property type="match status" value="1"/>
</dbReference>
<dbReference type="InterPro" id="IPR036388">
    <property type="entry name" value="WH-like_DNA-bd_sf"/>
</dbReference>
<dbReference type="Gene3D" id="1.10.10.10">
    <property type="entry name" value="Winged helix-like DNA-binding domain superfamily/Winged helix DNA-binding domain"/>
    <property type="match status" value="1"/>
</dbReference>
<dbReference type="InterPro" id="IPR000792">
    <property type="entry name" value="Tscrpt_reg_LuxR_C"/>
</dbReference>
<feature type="domain" description="HTH luxR-type" evidence="1">
    <location>
        <begin position="202"/>
        <end position="259"/>
    </location>
</feature>
<dbReference type="GO" id="GO:0003677">
    <property type="term" value="F:DNA binding"/>
    <property type="evidence" value="ECO:0007669"/>
    <property type="project" value="InterPro"/>
</dbReference>
<dbReference type="GO" id="GO:0006355">
    <property type="term" value="P:regulation of DNA-templated transcription"/>
    <property type="evidence" value="ECO:0007669"/>
    <property type="project" value="InterPro"/>
</dbReference>
<reference evidence="3" key="1">
    <citation type="submission" date="2017-02" db="EMBL/GenBank/DDBJ databases">
        <authorList>
            <person name="Varghese N."/>
            <person name="Submissions S."/>
        </authorList>
    </citation>
    <scope>NUCLEOTIDE SEQUENCE [LARGE SCALE GENOMIC DNA]</scope>
    <source>
        <strain evidence="3">R11H</strain>
    </source>
</reference>
<dbReference type="Pfam" id="PF00196">
    <property type="entry name" value="GerE"/>
    <property type="match status" value="1"/>
</dbReference>
<evidence type="ECO:0000313" key="2">
    <source>
        <dbReference type="EMBL" id="SKB76207.1"/>
    </source>
</evidence>
<accession>A0A1T5DX32</accession>
<protein>
    <submittedName>
        <fullName evidence="2">Regulatory protein, luxR family</fullName>
    </submittedName>
</protein>
<sequence>MEMISLSQAQLTSPVMNAYRHVVDGMDGRDRKSGMDDALSSLAPIDRFYVSERAAALARPTLIAHRTEAQIANRMGDYFDQFFARDPVVRALENATEGGTTVVLRIAPEDIEQPEYRKDFFERSAIIERISFVERLKDKWFILNVARRAPSPRFTEEEIQSLATFSRLLFPLAAQKNASEQLNYRKGHLTVQQLEERFAHEFPALSPRERQVCARTVVGMTSEATALDLGVGIGSVQTYRKRAFHRLEICSAFQLAHLILH</sequence>
<keyword evidence="3" id="KW-1185">Reference proteome</keyword>
<dbReference type="SMART" id="SM00421">
    <property type="entry name" value="HTH_LUXR"/>
    <property type="match status" value="1"/>
</dbReference>
<dbReference type="InterPro" id="IPR016032">
    <property type="entry name" value="Sig_transdc_resp-reg_C-effctor"/>
</dbReference>
<name>A0A1T5DX32_9SPHN</name>
<dbReference type="RefSeq" id="WP_079639296.1">
    <property type="nucleotide sequence ID" value="NZ_FUYP01000017.1"/>
</dbReference>
<evidence type="ECO:0000259" key="1">
    <source>
        <dbReference type="SMART" id="SM00421"/>
    </source>
</evidence>